<feature type="transmembrane region" description="Helical" evidence="1">
    <location>
        <begin position="30"/>
        <end position="46"/>
    </location>
</feature>
<name>A0A1I0T625_9BACL</name>
<gene>
    <name evidence="2" type="ORF">SAMN05216169_101517</name>
</gene>
<dbReference type="AlphaFoldDB" id="A0A1I0T625"/>
<evidence type="ECO:0000313" key="2">
    <source>
        <dbReference type="EMBL" id="SFA47238.1"/>
    </source>
</evidence>
<dbReference type="OrthoDB" id="2447941at2"/>
<sequence>MIDEKQLWKERLIAYVAQVRRYGRYMFNDHLLIVLFIAVGAGAYVYKQWTDSLQQFPYAIVASIIFAFVLTSSGVRTLLKEADTVFLLPVERNMRPYFFRAGVYSFVVHMSICMMIAIALFPLHRTFSSQSFVLLCVVLFPLKGWNMLVQWKEDAFSQRSLFHRCIRFLLNVMAMYFFLVGAYAFVVTMAVIMMIVARYITRSVKNTPLKWDVLLEDETRRMQSFYRVVHLFVDVPHLRKTVKKRYWLSPLLRIVDRATKQAYTYLHVRTFVRSGEYLGIVTRLTVIGAIFIYTIPTGYVFFSLLFTYATALQLLPLFSHHRSHPMLALYPLTMTKRRQSVLGIWLIVFGMQTALFTMLSTFIVSLSAGTAVLIAEGLLCTLLIMYVKKKWKEAE</sequence>
<keyword evidence="3" id="KW-1185">Reference proteome</keyword>
<feature type="transmembrane region" description="Helical" evidence="1">
    <location>
        <begin position="168"/>
        <end position="196"/>
    </location>
</feature>
<reference evidence="3" key="1">
    <citation type="submission" date="2016-10" db="EMBL/GenBank/DDBJ databases">
        <authorList>
            <person name="Varghese N."/>
            <person name="Submissions S."/>
        </authorList>
    </citation>
    <scope>NUCLEOTIDE SEQUENCE [LARGE SCALE GENOMIC DNA]</scope>
    <source>
        <strain evidence="3">K1</strain>
    </source>
</reference>
<keyword evidence="1" id="KW-1133">Transmembrane helix</keyword>
<proteinExistence type="predicted"/>
<dbReference type="STRING" id="150248.SAMN05216169_101517"/>
<feature type="transmembrane region" description="Helical" evidence="1">
    <location>
        <begin position="369"/>
        <end position="387"/>
    </location>
</feature>
<dbReference type="RefSeq" id="WP_091701975.1">
    <property type="nucleotide sequence ID" value="NZ_FOJQ01000015.1"/>
</dbReference>
<evidence type="ECO:0000313" key="3">
    <source>
        <dbReference type="Proteomes" id="UP000198979"/>
    </source>
</evidence>
<dbReference type="PIRSF" id="PIRSF037259">
    <property type="entry name" value="EcsB_ABC"/>
    <property type="match status" value="1"/>
</dbReference>
<dbReference type="Pfam" id="PF05975">
    <property type="entry name" value="EcsB"/>
    <property type="match status" value="1"/>
</dbReference>
<keyword evidence="1" id="KW-0472">Membrane</keyword>
<evidence type="ECO:0000256" key="1">
    <source>
        <dbReference type="SAM" id="Phobius"/>
    </source>
</evidence>
<dbReference type="EMBL" id="FOJQ01000015">
    <property type="protein sequence ID" value="SFA47238.1"/>
    <property type="molecule type" value="Genomic_DNA"/>
</dbReference>
<accession>A0A1I0T625</accession>
<protein>
    <submittedName>
        <fullName evidence="2">ABC-2 type transport system permease protein</fullName>
    </submittedName>
</protein>
<keyword evidence="1" id="KW-0812">Transmembrane</keyword>
<feature type="transmembrane region" description="Helical" evidence="1">
    <location>
        <begin position="340"/>
        <end position="363"/>
    </location>
</feature>
<feature type="transmembrane region" description="Helical" evidence="1">
    <location>
        <begin position="277"/>
        <end position="295"/>
    </location>
</feature>
<dbReference type="InterPro" id="IPR010288">
    <property type="entry name" value="EcsB_ABC"/>
</dbReference>
<feature type="transmembrane region" description="Helical" evidence="1">
    <location>
        <begin position="99"/>
        <end position="120"/>
    </location>
</feature>
<feature type="transmembrane region" description="Helical" evidence="1">
    <location>
        <begin position="58"/>
        <end position="79"/>
    </location>
</feature>
<organism evidence="2 3">
    <name type="scientific">Anoxybacillus pushchinoensis</name>
    <dbReference type="NCBI Taxonomy" id="150248"/>
    <lineage>
        <taxon>Bacteria</taxon>
        <taxon>Bacillati</taxon>
        <taxon>Bacillota</taxon>
        <taxon>Bacilli</taxon>
        <taxon>Bacillales</taxon>
        <taxon>Anoxybacillaceae</taxon>
        <taxon>Anoxybacillus</taxon>
    </lineage>
</organism>
<dbReference type="GO" id="GO:0016020">
    <property type="term" value="C:membrane"/>
    <property type="evidence" value="ECO:0007669"/>
    <property type="project" value="InterPro"/>
</dbReference>
<dbReference type="Proteomes" id="UP000198979">
    <property type="component" value="Unassembled WGS sequence"/>
</dbReference>
<feature type="transmembrane region" description="Helical" evidence="1">
    <location>
        <begin position="132"/>
        <end position="148"/>
    </location>
</feature>